<dbReference type="GO" id="GO:0015267">
    <property type="term" value="F:channel activity"/>
    <property type="evidence" value="ECO:0007669"/>
    <property type="project" value="InterPro"/>
</dbReference>
<dbReference type="PROSITE" id="PS00221">
    <property type="entry name" value="MIP"/>
    <property type="match status" value="1"/>
</dbReference>
<feature type="transmembrane region" description="Helical" evidence="8">
    <location>
        <begin position="198"/>
        <end position="224"/>
    </location>
</feature>
<feature type="transmembrane region" description="Helical" evidence="8">
    <location>
        <begin position="230"/>
        <end position="251"/>
    </location>
</feature>
<evidence type="ECO:0000256" key="7">
    <source>
        <dbReference type="RuleBase" id="RU000477"/>
    </source>
</evidence>
<comment type="similarity">
    <text evidence="2 7">Belongs to the MIP/aquaporin (TC 1.A.8) family.</text>
</comment>
<dbReference type="Gene3D" id="1.20.1080.10">
    <property type="entry name" value="Glycerol uptake facilitator protein"/>
    <property type="match status" value="2"/>
</dbReference>
<dbReference type="PANTHER" id="PTHR19139:SF270">
    <property type="entry name" value="ENTOMOGLYCEROPORIN 1-RELATED"/>
    <property type="match status" value="1"/>
</dbReference>
<accession>A0A1A9VB77</accession>
<dbReference type="InterPro" id="IPR034294">
    <property type="entry name" value="Aquaporin_transptr"/>
</dbReference>
<evidence type="ECO:0000256" key="6">
    <source>
        <dbReference type="ARBA" id="ARBA00023136"/>
    </source>
</evidence>
<keyword evidence="3 7" id="KW-0813">Transport</keyword>
<feature type="transmembrane region" description="Helical" evidence="8">
    <location>
        <begin position="318"/>
        <end position="341"/>
    </location>
</feature>
<dbReference type="EnsemblMetazoa" id="GAUT031672-RA">
    <property type="protein sequence ID" value="GAUT031672-PA"/>
    <property type="gene ID" value="GAUT031672"/>
</dbReference>
<dbReference type="Pfam" id="PF00230">
    <property type="entry name" value="MIP"/>
    <property type="match status" value="2"/>
</dbReference>
<feature type="transmembrane region" description="Helical" evidence="8">
    <location>
        <begin position="12"/>
        <end position="37"/>
    </location>
</feature>
<feature type="transmembrane region" description="Helical" evidence="8">
    <location>
        <begin position="49"/>
        <end position="71"/>
    </location>
</feature>
<evidence type="ECO:0000256" key="8">
    <source>
        <dbReference type="SAM" id="Phobius"/>
    </source>
</evidence>
<feature type="transmembrane region" description="Helical" evidence="8">
    <location>
        <begin position="394"/>
        <end position="411"/>
    </location>
</feature>
<name>A0A1A9VB77_GLOAU</name>
<keyword evidence="10" id="KW-1185">Reference proteome</keyword>
<evidence type="ECO:0000256" key="4">
    <source>
        <dbReference type="ARBA" id="ARBA00022692"/>
    </source>
</evidence>
<keyword evidence="4 7" id="KW-0812">Transmembrane</keyword>
<dbReference type="VEuPathDB" id="VectorBase:GAUT031672"/>
<dbReference type="PROSITE" id="PS51257">
    <property type="entry name" value="PROKAR_LIPOPROTEIN"/>
    <property type="match status" value="1"/>
</dbReference>
<organism evidence="9 10">
    <name type="scientific">Glossina austeni</name>
    <name type="common">Savannah tsetse fly</name>
    <dbReference type="NCBI Taxonomy" id="7395"/>
    <lineage>
        <taxon>Eukaryota</taxon>
        <taxon>Metazoa</taxon>
        <taxon>Ecdysozoa</taxon>
        <taxon>Arthropoda</taxon>
        <taxon>Hexapoda</taxon>
        <taxon>Insecta</taxon>
        <taxon>Pterygota</taxon>
        <taxon>Neoptera</taxon>
        <taxon>Endopterygota</taxon>
        <taxon>Diptera</taxon>
        <taxon>Brachycera</taxon>
        <taxon>Muscomorpha</taxon>
        <taxon>Hippoboscoidea</taxon>
        <taxon>Glossinidae</taxon>
        <taxon>Glossina</taxon>
    </lineage>
</organism>
<evidence type="ECO:0000256" key="2">
    <source>
        <dbReference type="ARBA" id="ARBA00006175"/>
    </source>
</evidence>
<evidence type="ECO:0000313" key="9">
    <source>
        <dbReference type="EnsemblMetazoa" id="GAUT031672-PA"/>
    </source>
</evidence>
<dbReference type="Proteomes" id="UP000078200">
    <property type="component" value="Unassembled WGS sequence"/>
</dbReference>
<dbReference type="InterPro" id="IPR022357">
    <property type="entry name" value="MIP_CS"/>
</dbReference>
<evidence type="ECO:0000256" key="1">
    <source>
        <dbReference type="ARBA" id="ARBA00004141"/>
    </source>
</evidence>
<feature type="transmembrane region" description="Helical" evidence="8">
    <location>
        <begin position="272"/>
        <end position="298"/>
    </location>
</feature>
<evidence type="ECO:0000256" key="3">
    <source>
        <dbReference type="ARBA" id="ARBA00022448"/>
    </source>
</evidence>
<feature type="transmembrane region" description="Helical" evidence="8">
    <location>
        <begin position="353"/>
        <end position="374"/>
    </location>
</feature>
<keyword evidence="5 8" id="KW-1133">Transmembrane helix</keyword>
<evidence type="ECO:0000313" key="10">
    <source>
        <dbReference type="Proteomes" id="UP000078200"/>
    </source>
</evidence>
<dbReference type="InterPro" id="IPR000425">
    <property type="entry name" value="MIP"/>
</dbReference>
<proteinExistence type="inferred from homology"/>
<dbReference type="PRINTS" id="PR00783">
    <property type="entry name" value="MINTRINSICP"/>
</dbReference>
<evidence type="ECO:0000256" key="5">
    <source>
        <dbReference type="ARBA" id="ARBA00022989"/>
    </source>
</evidence>
<dbReference type="PANTHER" id="PTHR19139">
    <property type="entry name" value="AQUAPORIN TRANSPORTER"/>
    <property type="match status" value="1"/>
</dbReference>
<reference evidence="9" key="1">
    <citation type="submission" date="2020-05" db="UniProtKB">
        <authorList>
            <consortium name="EnsemblMetazoa"/>
        </authorList>
    </citation>
    <scope>IDENTIFICATION</scope>
    <source>
        <strain evidence="9">TTRI</strain>
    </source>
</reference>
<protein>
    <recommendedName>
        <fullName evidence="11">Aquaporin</fullName>
    </recommendedName>
</protein>
<feature type="transmembrane region" description="Helical" evidence="8">
    <location>
        <begin position="137"/>
        <end position="161"/>
    </location>
</feature>
<keyword evidence="6 8" id="KW-0472">Membrane</keyword>
<feature type="transmembrane region" description="Helical" evidence="8">
    <location>
        <begin position="91"/>
        <end position="117"/>
    </location>
</feature>
<dbReference type="STRING" id="7395.A0A1A9VB77"/>
<evidence type="ECO:0008006" key="11">
    <source>
        <dbReference type="Google" id="ProtNLM"/>
    </source>
</evidence>
<dbReference type="SUPFAM" id="SSF81338">
    <property type="entry name" value="Aquaporin-like"/>
    <property type="match status" value="2"/>
</dbReference>
<feature type="transmembrane region" description="Helical" evidence="8">
    <location>
        <begin position="167"/>
        <end position="186"/>
    </location>
</feature>
<dbReference type="GO" id="GO:0005886">
    <property type="term" value="C:plasma membrane"/>
    <property type="evidence" value="ECO:0007669"/>
    <property type="project" value="TreeGrafter"/>
</dbReference>
<dbReference type="InterPro" id="IPR023271">
    <property type="entry name" value="Aquaporin-like"/>
</dbReference>
<comment type="subcellular location">
    <subcellularLocation>
        <location evidence="1">Membrane</location>
        <topology evidence="1">Multi-pass membrane protein</topology>
    </subcellularLocation>
</comment>
<dbReference type="AlphaFoldDB" id="A0A1A9VB77"/>
<sequence length="427" mass="46414">MKFPRLSREEGWSILARFVSEVIGTFLLVFFGCMGCIKSEYIPNDRFALCFHFGGAVLLLVQCCACVSGAHGNPAISVGAFFYGILSWQMMLLYILAQVIGATIGYGFLLACVPRVLRVDPNAKHGLCVTTIHPEVYFWQAILLEFFATSALILVCCAVWDKRNSNNFDSVSIRFGLVVGSLAFYLKMHSSVRHGVKCFFAEILGTGLLVFLGCMGCSSTVNSITSPLQASINVSLVVMMIVQCFGCISGAHINPMITVAACVYDLVSIRLGLVYVCAQILGATLGYGLLKAFLPAYIMDVAYNDHGFCVTVPAKDITVAQAFGIEFIITSVFVMVCCGIWDPRSATLIDSVALRLGFTVGGLVGIAGSFSGASMNPARSLGPALWHMDFENHWIYWVAPLTSSLLTSYLYKYFFRSTLRPGSVSAI</sequence>